<dbReference type="Pfam" id="PF05223">
    <property type="entry name" value="MecA_N"/>
    <property type="match status" value="1"/>
</dbReference>
<accession>A0A8J3SR46</accession>
<dbReference type="InterPro" id="IPR050515">
    <property type="entry name" value="Beta-lactam/transpept"/>
</dbReference>
<name>A0A8J3SR46_9ACTN</name>
<dbReference type="GO" id="GO:0005886">
    <property type="term" value="C:plasma membrane"/>
    <property type="evidence" value="ECO:0007669"/>
    <property type="project" value="TreeGrafter"/>
</dbReference>
<dbReference type="EMBL" id="BOOJ01000082">
    <property type="protein sequence ID" value="GIH97362.1"/>
    <property type="molecule type" value="Genomic_DNA"/>
</dbReference>
<feature type="domain" description="NTF2-like N-terminal transpeptidase" evidence="2">
    <location>
        <begin position="38"/>
        <end position="146"/>
    </location>
</feature>
<dbReference type="Pfam" id="PF00905">
    <property type="entry name" value="Transpeptidase"/>
    <property type="match status" value="1"/>
</dbReference>
<dbReference type="GO" id="GO:0071972">
    <property type="term" value="F:peptidoglycan L,D-transpeptidase activity"/>
    <property type="evidence" value="ECO:0007669"/>
    <property type="project" value="TreeGrafter"/>
</dbReference>
<gene>
    <name evidence="3" type="ORF">Psi01_79920</name>
</gene>
<proteinExistence type="predicted"/>
<dbReference type="InterPro" id="IPR001460">
    <property type="entry name" value="PCN-bd_Tpept"/>
</dbReference>
<dbReference type="GO" id="GO:0008658">
    <property type="term" value="F:penicillin binding"/>
    <property type="evidence" value="ECO:0007669"/>
    <property type="project" value="InterPro"/>
</dbReference>
<dbReference type="InterPro" id="IPR007887">
    <property type="entry name" value="MecA_N"/>
</dbReference>
<dbReference type="Gene3D" id="3.10.450.100">
    <property type="entry name" value="NTF2-like, domain 1"/>
    <property type="match status" value="1"/>
</dbReference>
<evidence type="ECO:0000259" key="1">
    <source>
        <dbReference type="Pfam" id="PF00905"/>
    </source>
</evidence>
<dbReference type="PANTHER" id="PTHR30627">
    <property type="entry name" value="PEPTIDOGLYCAN D,D-TRANSPEPTIDASE"/>
    <property type="match status" value="1"/>
</dbReference>
<feature type="domain" description="Penicillin-binding protein transpeptidase" evidence="1">
    <location>
        <begin position="244"/>
        <end position="505"/>
    </location>
</feature>
<dbReference type="InterPro" id="IPR032710">
    <property type="entry name" value="NTF2-like_dom_sf"/>
</dbReference>
<dbReference type="Proteomes" id="UP000619788">
    <property type="component" value="Unassembled WGS sequence"/>
</dbReference>
<organism evidence="3 4">
    <name type="scientific">Planobispora siamensis</name>
    <dbReference type="NCBI Taxonomy" id="936338"/>
    <lineage>
        <taxon>Bacteria</taxon>
        <taxon>Bacillati</taxon>
        <taxon>Actinomycetota</taxon>
        <taxon>Actinomycetes</taxon>
        <taxon>Streptosporangiales</taxon>
        <taxon>Streptosporangiaceae</taxon>
        <taxon>Planobispora</taxon>
    </lineage>
</organism>
<dbReference type="GO" id="GO:0071555">
    <property type="term" value="P:cell wall organization"/>
    <property type="evidence" value="ECO:0007669"/>
    <property type="project" value="TreeGrafter"/>
</dbReference>
<comment type="caution">
    <text evidence="3">The sequence shown here is derived from an EMBL/GenBank/DDBJ whole genome shotgun (WGS) entry which is preliminary data.</text>
</comment>
<reference evidence="3 4" key="1">
    <citation type="submission" date="2021-01" db="EMBL/GenBank/DDBJ databases">
        <title>Whole genome shotgun sequence of Planobispora siamensis NBRC 107568.</title>
        <authorList>
            <person name="Komaki H."/>
            <person name="Tamura T."/>
        </authorList>
    </citation>
    <scope>NUCLEOTIDE SEQUENCE [LARGE SCALE GENOMIC DNA]</scope>
    <source>
        <strain evidence="3 4">NBRC 107568</strain>
    </source>
</reference>
<evidence type="ECO:0000313" key="4">
    <source>
        <dbReference type="Proteomes" id="UP000619788"/>
    </source>
</evidence>
<keyword evidence="4" id="KW-1185">Reference proteome</keyword>
<protein>
    <submittedName>
        <fullName evidence="3">Penicillin-binding protein</fullName>
    </submittedName>
</protein>
<dbReference type="SUPFAM" id="SSF54427">
    <property type="entry name" value="NTF2-like"/>
    <property type="match status" value="1"/>
</dbReference>
<dbReference type="InterPro" id="IPR012338">
    <property type="entry name" value="Beta-lactam/transpept-like"/>
</dbReference>
<dbReference type="PANTHER" id="PTHR30627:SF24">
    <property type="entry name" value="PENICILLIN-BINDING PROTEIN 4B"/>
    <property type="match status" value="1"/>
</dbReference>
<dbReference type="GO" id="GO:0046677">
    <property type="term" value="P:response to antibiotic"/>
    <property type="evidence" value="ECO:0007669"/>
    <property type="project" value="InterPro"/>
</dbReference>
<dbReference type="SUPFAM" id="SSF56601">
    <property type="entry name" value="beta-lactamase/transpeptidase-like"/>
    <property type="match status" value="1"/>
</dbReference>
<evidence type="ECO:0000313" key="3">
    <source>
        <dbReference type="EMBL" id="GIH97362.1"/>
    </source>
</evidence>
<dbReference type="Gene3D" id="3.40.710.10">
    <property type="entry name" value="DD-peptidase/beta-lactamase superfamily"/>
    <property type="match status" value="1"/>
</dbReference>
<dbReference type="RefSeq" id="WP_204069367.1">
    <property type="nucleotide sequence ID" value="NZ_BOOJ01000082.1"/>
</dbReference>
<evidence type="ECO:0000259" key="2">
    <source>
        <dbReference type="Pfam" id="PF05223"/>
    </source>
</evidence>
<dbReference type="AlphaFoldDB" id="A0A8J3SR46"/>
<sequence>MRRRPLLVLVIVFLTIVGGSVYALTRSTPSRSEPAAGAEETARTYLTAWEESDLATMNRLVSGAPADFIERHRTFSQDLGIESLTITPGRISFRGGQAAEMPFDGVREVEGLGEWPFSSTLKLAVKDGRWKVLWSPETLHPALKDGGRLRISEISGEEASLVTRSGEPFPHDNGAEAYLQALGAELEGRTSEGGYALEAVTPAGDVKQLLVDEPEKGEEIRTTFSRSVQAAAARALDGVEGPAAIVAVESGTGEVLAIADRLGGQNAFRGLYPPGSTFKVVTAEALLSAGLTPDSQVACPATYSPPEGRPFRNAGDYAAPGPVTLTEAFAVSCNTAFVEQTVQLLADGGLVRAAELFGFNQSLKVPAVNCQIKAHATNDELASDAIGQHSVLASPLCMALVAAAVESGTWHQPLMMERAAEEGDAVELPRDVAEGLRVMMRAVVTDGTASEIPLPEGTAGKTGTAEAGGGREHAWFIGYRESVAFAVLVENGGGGAQSALPVAARFLRAL</sequence>